<evidence type="ECO:0008006" key="3">
    <source>
        <dbReference type="Google" id="ProtNLM"/>
    </source>
</evidence>
<dbReference type="SUPFAM" id="SSF160719">
    <property type="entry name" value="gpW/gp25-like"/>
    <property type="match status" value="1"/>
</dbReference>
<protein>
    <recommendedName>
        <fullName evidence="3">IraD/Gp25-like domain-containing protein</fullName>
    </recommendedName>
</protein>
<dbReference type="KEGG" id="yrh:AABB31_08350"/>
<gene>
    <name evidence="1" type="ORF">AABB31_08350</name>
</gene>
<dbReference type="AlphaFoldDB" id="A0AAN0MHV5"/>
<organism evidence="1 2">
    <name type="scientific">Yoonia rhodophyticola</name>
    <dbReference type="NCBI Taxonomy" id="3137370"/>
    <lineage>
        <taxon>Bacteria</taxon>
        <taxon>Pseudomonadati</taxon>
        <taxon>Pseudomonadota</taxon>
        <taxon>Alphaproteobacteria</taxon>
        <taxon>Rhodobacterales</taxon>
        <taxon>Paracoccaceae</taxon>
        <taxon>Yoonia</taxon>
    </lineage>
</organism>
<reference evidence="2" key="1">
    <citation type="submission" date="2024-04" db="EMBL/GenBank/DDBJ databases">
        <title>Phylogenomic analyses of a clade within the roseobacter group suggest taxonomic reassignments of species of the genera Aestuariivita, Citreicella, Loktanella, Nautella, Pelagibaca, Ruegeria, Thalassobius, Thiobacimonas and Tropicibacter, and the proposal o.</title>
        <authorList>
            <person name="Jeon C.O."/>
        </authorList>
    </citation>
    <scope>NUCLEOTIDE SEQUENCE [LARGE SCALE GENOMIC DNA]</scope>
    <source>
        <strain evidence="2">SS1-5</strain>
    </source>
</reference>
<sequence length="154" mass="16649">MLRADLAHQELSDIRLVPARRADSVLVVDRRATETGWDLDTEKDLDAVGQAAWLALAIPRGTLSQLGHPRFGSRLHLLIGENLNEQTIARARAYIREALRNDTRFRLIDVDILRNPADPGALDAQIVIDPGGALTFPLAALIAGETDAAGAIAS</sequence>
<reference evidence="1 2" key="2">
    <citation type="submission" date="2024-08" db="EMBL/GenBank/DDBJ databases">
        <title>Phylogenomic analyses of a clade within the roseobacter group suggest taxonomic reassignments of species of the genera Aestuariivita, Citreicella, Loktanella, Nautella, Pelagibaca, Ruegeria, Thalassobius, Thiobacimonas and Tropicibacter, and the proposal o.</title>
        <authorList>
            <person name="Jeon C.O."/>
        </authorList>
    </citation>
    <scope>NUCLEOTIDE SEQUENCE [LARGE SCALE GENOMIC DNA]</scope>
    <source>
        <strain evidence="1 2">SS1-5</strain>
    </source>
</reference>
<dbReference type="Gene3D" id="3.10.450.40">
    <property type="match status" value="1"/>
</dbReference>
<dbReference type="Proteomes" id="UP001470809">
    <property type="component" value="Chromosome"/>
</dbReference>
<dbReference type="EMBL" id="CP151767">
    <property type="protein sequence ID" value="WZU68861.1"/>
    <property type="molecule type" value="Genomic_DNA"/>
</dbReference>
<evidence type="ECO:0000313" key="2">
    <source>
        <dbReference type="Proteomes" id="UP001470809"/>
    </source>
</evidence>
<accession>A0AAN0MHV5</accession>
<dbReference type="RefSeq" id="WP_342078154.1">
    <property type="nucleotide sequence ID" value="NZ_CP151767.2"/>
</dbReference>
<proteinExistence type="predicted"/>
<evidence type="ECO:0000313" key="1">
    <source>
        <dbReference type="EMBL" id="WZU68861.1"/>
    </source>
</evidence>
<name>A0AAN0MHV5_9RHOB</name>
<keyword evidence="2" id="KW-1185">Reference proteome</keyword>